<dbReference type="GO" id="GO:0032259">
    <property type="term" value="P:methylation"/>
    <property type="evidence" value="ECO:0007669"/>
    <property type="project" value="UniProtKB-KW"/>
</dbReference>
<accession>U2CX09</accession>
<evidence type="ECO:0000256" key="2">
    <source>
        <dbReference type="ARBA" id="ARBA00022603"/>
    </source>
</evidence>
<keyword evidence="3" id="KW-0808">Transferase</keyword>
<evidence type="ECO:0000259" key="4">
    <source>
        <dbReference type="Pfam" id="PF01555"/>
    </source>
</evidence>
<proteinExistence type="inferred from homology"/>
<comment type="caution">
    <text evidence="5">The sequence shown here is derived from an EMBL/GenBank/DDBJ whole genome shotgun (WGS) entry which is preliminary data.</text>
</comment>
<feature type="domain" description="DNA methylase N-4/N-6" evidence="4">
    <location>
        <begin position="25"/>
        <end position="64"/>
    </location>
</feature>
<name>U2CX09_9BACE</name>
<dbReference type="PATRIC" id="fig|1321819.3.peg.111"/>
<protein>
    <recommendedName>
        <fullName evidence="4">DNA methylase N-4/N-6 domain-containing protein</fullName>
    </recommendedName>
</protein>
<dbReference type="InterPro" id="IPR002941">
    <property type="entry name" value="DNA_methylase_N4/N6"/>
</dbReference>
<comment type="similarity">
    <text evidence="1">Belongs to the N(4)/N(6)-methyltransferase family.</text>
</comment>
<dbReference type="PROSITE" id="PS00092">
    <property type="entry name" value="N6_MTASE"/>
    <property type="match status" value="1"/>
</dbReference>
<dbReference type="Pfam" id="PF01555">
    <property type="entry name" value="N6_N4_Mtase"/>
    <property type="match status" value="1"/>
</dbReference>
<dbReference type="HOGENOM" id="CLU_032047_0_0_10"/>
<keyword evidence="2" id="KW-0489">Methyltransferase</keyword>
<dbReference type="GO" id="GO:0003677">
    <property type="term" value="F:DNA binding"/>
    <property type="evidence" value="ECO:0007669"/>
    <property type="project" value="InterPro"/>
</dbReference>
<dbReference type="Gene3D" id="3.40.50.150">
    <property type="entry name" value="Vaccinia Virus protein VP39"/>
    <property type="match status" value="2"/>
</dbReference>
<gene>
    <name evidence="5" type="ORF">HMPREF1981_00116</name>
</gene>
<evidence type="ECO:0000313" key="6">
    <source>
        <dbReference type="Proteomes" id="UP000016496"/>
    </source>
</evidence>
<dbReference type="AlphaFoldDB" id="U2CX09"/>
<organism evidence="5 6">
    <name type="scientific">Bacteroides pyogenes F0041</name>
    <dbReference type="NCBI Taxonomy" id="1321819"/>
    <lineage>
        <taxon>Bacteria</taxon>
        <taxon>Pseudomonadati</taxon>
        <taxon>Bacteroidota</taxon>
        <taxon>Bacteroidia</taxon>
        <taxon>Bacteroidales</taxon>
        <taxon>Bacteroidaceae</taxon>
        <taxon>Bacteroides</taxon>
    </lineage>
</organism>
<sequence>MSRSIDILYSTPFPSTRTGALFNAFSYPTKISPEAEAIFIACHTKIGDTILDPFGGSGTTGIATLLTDCPTPEMLEKVKELGLEPTWGPRKAVVYELSPIGCLLGKVMCSTKSTLFKKHAESLLKMASDICLNVYTVKDPEGNNGILRHAIWSDLVVCPFCGKEFLYAELAIDENPLKFKEDSICPCCGSNIHLSEAERLKETIIDPLIHEAVSVKKRRLYKLYGSTGKRNWSRLATESDQEEYDSMMKDRDISSSTIYKIKWGELYRQGYHYGITHLHHFYTYRNWFVFNTLWHKVDLFPEEIQNALRIFLLSYNTAHSTLMTRVVAKKNNPDFVITGAQPGVLYISGLPVEKNIMLGLQRKLKTFVEAFQKIESSKGTVEFVNGSSTNIKLEDNTIDYVFTDPPFGDFIPYSEINQINEAWLGIVTDNTEEAIINPAQGKAIDEYSNLMTSVFAQISRKMKATASCTLVFHSAKSAIWRALVDAYKQSGLYSVKASILDKIQPSFKQTNSNVTVKGDPLILLKKNNEEVLSNSFFHNDKELAQFLKNQASTPYNKDIAVKTFSKYIMMCIEHNYTITLDAKYFFEHEA</sequence>
<dbReference type="EMBL" id="AWSV01000009">
    <property type="protein sequence ID" value="ERI89100.1"/>
    <property type="molecule type" value="Genomic_DNA"/>
</dbReference>
<dbReference type="OrthoDB" id="9800801at2"/>
<dbReference type="InterPro" id="IPR029063">
    <property type="entry name" value="SAM-dependent_MTases_sf"/>
</dbReference>
<evidence type="ECO:0000256" key="3">
    <source>
        <dbReference type="ARBA" id="ARBA00022679"/>
    </source>
</evidence>
<dbReference type="InterPro" id="IPR002052">
    <property type="entry name" value="DNA_methylase_N6_adenine_CS"/>
</dbReference>
<dbReference type="GO" id="GO:0008170">
    <property type="term" value="F:N-methyltransferase activity"/>
    <property type="evidence" value="ECO:0007669"/>
    <property type="project" value="InterPro"/>
</dbReference>
<reference evidence="5 6" key="1">
    <citation type="submission" date="2013-08" db="EMBL/GenBank/DDBJ databases">
        <authorList>
            <person name="Weinstock G."/>
            <person name="Sodergren E."/>
            <person name="Wylie T."/>
            <person name="Fulton L."/>
            <person name="Fulton R."/>
            <person name="Fronick C."/>
            <person name="O'Laughlin M."/>
            <person name="Godfrey J."/>
            <person name="Miner T."/>
            <person name="Herter B."/>
            <person name="Appelbaum E."/>
            <person name="Cordes M."/>
            <person name="Lek S."/>
            <person name="Wollam A."/>
            <person name="Pepin K.H."/>
            <person name="Palsikar V.B."/>
            <person name="Mitreva M."/>
            <person name="Wilson R.K."/>
        </authorList>
    </citation>
    <scope>NUCLEOTIDE SEQUENCE [LARGE SCALE GENOMIC DNA]</scope>
    <source>
        <strain evidence="5 6">F0041</strain>
    </source>
</reference>
<evidence type="ECO:0000313" key="5">
    <source>
        <dbReference type="EMBL" id="ERI89100.1"/>
    </source>
</evidence>
<dbReference type="RefSeq" id="WP_021645218.1">
    <property type="nucleotide sequence ID" value="NZ_KE993099.1"/>
</dbReference>
<dbReference type="SUPFAM" id="SSF53335">
    <property type="entry name" value="S-adenosyl-L-methionine-dependent methyltransferases"/>
    <property type="match status" value="2"/>
</dbReference>
<dbReference type="Proteomes" id="UP000016496">
    <property type="component" value="Unassembled WGS sequence"/>
</dbReference>
<evidence type="ECO:0000256" key="1">
    <source>
        <dbReference type="ARBA" id="ARBA00006594"/>
    </source>
</evidence>